<reference evidence="1" key="1">
    <citation type="submission" date="2019-04" db="EMBL/GenBank/DDBJ databases">
        <title>Microbes associate with the intestines of laboratory mice.</title>
        <authorList>
            <person name="Navarre W."/>
            <person name="Wong E."/>
            <person name="Huang K."/>
            <person name="Tropini C."/>
            <person name="Ng K."/>
            <person name="Yu B."/>
        </authorList>
    </citation>
    <scope>NUCLEOTIDE SEQUENCE</scope>
    <source>
        <strain evidence="1">NM73_A23</strain>
    </source>
</reference>
<dbReference type="EMBL" id="SRZC01000017">
    <property type="protein sequence ID" value="TGX81373.1"/>
    <property type="molecule type" value="Genomic_DNA"/>
</dbReference>
<evidence type="ECO:0000313" key="1">
    <source>
        <dbReference type="EMBL" id="TGX81373.1"/>
    </source>
</evidence>
<keyword evidence="2" id="KW-1185">Reference proteome</keyword>
<organism evidence="1 2">
    <name type="scientific">Palleniella muris</name>
    <dbReference type="NCBI Taxonomy" id="3038145"/>
    <lineage>
        <taxon>Bacteria</taxon>
        <taxon>Pseudomonadati</taxon>
        <taxon>Bacteroidota</taxon>
        <taxon>Bacteroidia</taxon>
        <taxon>Bacteroidales</taxon>
        <taxon>Prevotellaceae</taxon>
        <taxon>Palleniella</taxon>
    </lineage>
</organism>
<protein>
    <submittedName>
        <fullName evidence="1">Response regulator transcription factor</fullName>
    </submittedName>
</protein>
<name>A0AC61QNW2_9BACT</name>
<sequence>MKPYLSITVFLVLLLSALFSSYCSYENQSACLQHEADRALAVALRQQRSDVITPDTVSVYRSNIAIAEIRDTAAISVRMVRIGDRHATVLEADACCPFLTVLRMSDQRMTAVLLLLTALWTVGVLWHRRRHPLVAANAVEDVVSFGGLSYDLACKRFYTAEKEEVRFTPMQHRLMEMLFLSDAHRLPKERICADLWPKKPDASDTLYTLVRRIKPIIEQYGNLHIESDRGRAYMLKDKTSCD</sequence>
<evidence type="ECO:0000313" key="2">
    <source>
        <dbReference type="Proteomes" id="UP000308886"/>
    </source>
</evidence>
<proteinExistence type="predicted"/>
<comment type="caution">
    <text evidence="1">The sequence shown here is derived from an EMBL/GenBank/DDBJ whole genome shotgun (WGS) entry which is preliminary data.</text>
</comment>
<dbReference type="Proteomes" id="UP000308886">
    <property type="component" value="Unassembled WGS sequence"/>
</dbReference>
<gene>
    <name evidence="1" type="ORF">E5358_10325</name>
</gene>
<accession>A0AC61QNW2</accession>